<feature type="coiled-coil region" evidence="5">
    <location>
        <begin position="271"/>
        <end position="298"/>
    </location>
</feature>
<dbReference type="SUPFAM" id="SSF52047">
    <property type="entry name" value="RNI-like"/>
    <property type="match status" value="1"/>
</dbReference>
<keyword evidence="3 5" id="KW-0175">Coiled coil</keyword>
<evidence type="ECO:0000256" key="4">
    <source>
        <dbReference type="ARBA" id="ARBA00023212"/>
    </source>
</evidence>
<accession>A0A1R2AZ41</accession>
<proteinExistence type="predicted"/>
<dbReference type="Gene3D" id="3.80.10.10">
    <property type="entry name" value="Ribonuclease Inhibitor"/>
    <property type="match status" value="2"/>
</dbReference>
<comment type="caution">
    <text evidence="6">The sequence shown here is derived from an EMBL/GenBank/DDBJ whole genome shotgun (WGS) entry which is preliminary data.</text>
</comment>
<organism evidence="6 7">
    <name type="scientific">Stentor coeruleus</name>
    <dbReference type="NCBI Taxonomy" id="5963"/>
    <lineage>
        <taxon>Eukaryota</taxon>
        <taxon>Sar</taxon>
        <taxon>Alveolata</taxon>
        <taxon>Ciliophora</taxon>
        <taxon>Postciliodesmatophora</taxon>
        <taxon>Heterotrichea</taxon>
        <taxon>Heterotrichida</taxon>
        <taxon>Stentoridae</taxon>
        <taxon>Stentor</taxon>
    </lineage>
</organism>
<dbReference type="InterPro" id="IPR001611">
    <property type="entry name" value="Leu-rich_rpt"/>
</dbReference>
<dbReference type="SUPFAM" id="SSF57997">
    <property type="entry name" value="Tropomyosin"/>
    <property type="match status" value="1"/>
</dbReference>
<dbReference type="Gene3D" id="1.10.287.1490">
    <property type="match status" value="1"/>
</dbReference>
<evidence type="ECO:0000313" key="6">
    <source>
        <dbReference type="EMBL" id="OMJ69804.1"/>
    </source>
</evidence>
<evidence type="ECO:0000256" key="1">
    <source>
        <dbReference type="ARBA" id="ARBA00004300"/>
    </source>
</evidence>
<dbReference type="OrthoDB" id="290471at2759"/>
<dbReference type="SMART" id="SM00368">
    <property type="entry name" value="LRR_RI"/>
    <property type="match status" value="5"/>
</dbReference>
<dbReference type="PANTHER" id="PTHR23170:SF3">
    <property type="entry name" value="LEUCINE-RICH REPEAT-CONTAINING PROTEIN 45"/>
    <property type="match status" value="1"/>
</dbReference>
<evidence type="ECO:0000313" key="7">
    <source>
        <dbReference type="Proteomes" id="UP000187209"/>
    </source>
</evidence>
<dbReference type="Proteomes" id="UP000187209">
    <property type="component" value="Unassembled WGS sequence"/>
</dbReference>
<keyword evidence="4" id="KW-0206">Cytoskeleton</keyword>
<dbReference type="EMBL" id="MPUH01001155">
    <property type="protein sequence ID" value="OMJ69804.1"/>
    <property type="molecule type" value="Genomic_DNA"/>
</dbReference>
<reference evidence="6 7" key="1">
    <citation type="submission" date="2016-11" db="EMBL/GenBank/DDBJ databases">
        <title>The macronuclear genome of Stentor coeruleus: a giant cell with tiny introns.</title>
        <authorList>
            <person name="Slabodnick M."/>
            <person name="Ruby J.G."/>
            <person name="Reiff S.B."/>
            <person name="Swart E.C."/>
            <person name="Gosai S."/>
            <person name="Prabakaran S."/>
            <person name="Witkowska E."/>
            <person name="Larue G.E."/>
            <person name="Fisher S."/>
            <person name="Freeman R.M."/>
            <person name="Gunawardena J."/>
            <person name="Chu W."/>
            <person name="Stover N.A."/>
            <person name="Gregory B.D."/>
            <person name="Nowacki M."/>
            <person name="Derisi J."/>
            <person name="Roy S.W."/>
            <person name="Marshall W.F."/>
            <person name="Sood P."/>
        </authorList>
    </citation>
    <scope>NUCLEOTIDE SEQUENCE [LARGE SCALE GENOMIC DNA]</scope>
    <source>
        <strain evidence="6">WM001</strain>
    </source>
</reference>
<dbReference type="Pfam" id="PF13516">
    <property type="entry name" value="LRR_6"/>
    <property type="match status" value="3"/>
</dbReference>
<keyword evidence="2" id="KW-0963">Cytoplasm</keyword>
<dbReference type="AlphaFoldDB" id="A0A1R2AZ41"/>
<evidence type="ECO:0000256" key="5">
    <source>
        <dbReference type="SAM" id="Coils"/>
    </source>
</evidence>
<evidence type="ECO:0000256" key="2">
    <source>
        <dbReference type="ARBA" id="ARBA00022490"/>
    </source>
</evidence>
<comment type="subcellular location">
    <subcellularLocation>
        <location evidence="1">Cytoplasm</location>
        <location evidence="1">Cytoskeleton</location>
        <location evidence="1">Microtubule organizing center</location>
        <location evidence="1">Centrosome</location>
    </subcellularLocation>
</comment>
<gene>
    <name evidence="6" type="ORF">SteCoe_32366</name>
</gene>
<name>A0A1R2AZ41_9CILI</name>
<keyword evidence="7" id="KW-1185">Reference proteome</keyword>
<protein>
    <submittedName>
        <fullName evidence="6">Uncharacterized protein</fullName>
    </submittedName>
</protein>
<dbReference type="InterPro" id="IPR052116">
    <property type="entry name" value="Centro_Cilium_Assembly"/>
</dbReference>
<evidence type="ECO:0000256" key="3">
    <source>
        <dbReference type="ARBA" id="ARBA00023054"/>
    </source>
</evidence>
<feature type="coiled-coil region" evidence="5">
    <location>
        <begin position="335"/>
        <end position="648"/>
    </location>
</feature>
<dbReference type="PANTHER" id="PTHR23170">
    <property type="entry name" value="NY-REN-58 ANTIGEN"/>
    <property type="match status" value="1"/>
</dbReference>
<sequence>MSSYDEDIGDKGYNNQEFSKSMILTDLAISKLESKLAVQRGSNTLNLSDSFIGDEGCGMVASFLRENLGVNSLELRGNSITSEGLKLLGNVFRGQNFIRNISLEWNNIGDGIGVLMDSLTYNNSLQNLDLRNNRIGPDGASHLSKFIENNTSILRIDLRWNELGVLGAKKLLSSIPKSRSIKTIELSGNKIPEDLILQIEQQLKGEDKYQKYEEKFSRPEEKFLRTEDKFQIPEGRASREDRLTPKSPSRSKEFSYNDELYSKYEAQMISNARSEARVNELEILLEQETRRVQEIRNDLLKDLDAEKARRSYAEENFMSFKEECLKREMEDGRIIQELEAKLNRMGNEKNMVIMELENLQEQYDKLHSNSQERIRSLDERINQQERQARQLEETNRQVLDRTKKEADQGLYEVSREYQNKLEISEENFRVMKIAKEGLENEVRGLKNQISQIKAQAQEALNDQEYRIKEEETAKLNNTVRNFEARIKNLEESRENVNKRLSEVQRDFGAYEKRAAEQIAMLEQALGVARDEKTDLGERLQKISSQKDNLSNDLYMTKSALDRASQENEELNKTLKDRKDAHMAQLEKICQENSNERKVLENNQNILTDKLKQLENDFTKLRRDRDRIIKEHEYLAETLKQRVSSLIQETILNHMRKLDSE</sequence>
<dbReference type="InterPro" id="IPR032675">
    <property type="entry name" value="LRR_dom_sf"/>
</dbReference>
<dbReference type="GO" id="GO:0005813">
    <property type="term" value="C:centrosome"/>
    <property type="evidence" value="ECO:0007669"/>
    <property type="project" value="UniProtKB-SubCell"/>
</dbReference>